<dbReference type="SUPFAM" id="SSF48452">
    <property type="entry name" value="TPR-like"/>
    <property type="match status" value="1"/>
</dbReference>
<proteinExistence type="predicted"/>
<evidence type="ECO:0000259" key="4">
    <source>
        <dbReference type="Pfam" id="PF10374"/>
    </source>
</evidence>
<name>A0A438DKE1_VITVI</name>
<dbReference type="FunFam" id="1.25.40.10:FF:000225">
    <property type="entry name" value="Protein SMG7"/>
    <property type="match status" value="1"/>
</dbReference>
<protein>
    <submittedName>
        <fullName evidence="5">Protein SMG7</fullName>
    </submittedName>
</protein>
<dbReference type="EMBL" id="QGNW01001588">
    <property type="protein sequence ID" value="RVW35927.1"/>
    <property type="molecule type" value="Genomic_DNA"/>
</dbReference>
<feature type="domain" description="Telomerase activating protein Est1-like N-terminal" evidence="4">
    <location>
        <begin position="373"/>
        <end position="496"/>
    </location>
</feature>
<reference evidence="5 6" key="1">
    <citation type="journal article" date="2018" name="PLoS Genet.">
        <title>Population sequencing reveals clonal diversity and ancestral inbreeding in the grapevine cultivar Chardonnay.</title>
        <authorList>
            <person name="Roach M.J."/>
            <person name="Johnson D.L."/>
            <person name="Bohlmann J."/>
            <person name="van Vuuren H.J."/>
            <person name="Jones S.J."/>
            <person name="Pretorius I.S."/>
            <person name="Schmidt S.A."/>
            <person name="Borneman A.R."/>
        </authorList>
    </citation>
    <scope>NUCLEOTIDE SEQUENCE [LARGE SCALE GENOMIC DNA]</scope>
    <source>
        <strain evidence="6">cv. Chardonnay</strain>
        <tissue evidence="5">Leaf</tissue>
    </source>
</reference>
<organism evidence="5 6">
    <name type="scientific">Vitis vinifera</name>
    <name type="common">Grape</name>
    <dbReference type="NCBI Taxonomy" id="29760"/>
    <lineage>
        <taxon>Eukaryota</taxon>
        <taxon>Viridiplantae</taxon>
        <taxon>Streptophyta</taxon>
        <taxon>Embryophyta</taxon>
        <taxon>Tracheophyta</taxon>
        <taxon>Spermatophyta</taxon>
        <taxon>Magnoliopsida</taxon>
        <taxon>eudicotyledons</taxon>
        <taxon>Gunneridae</taxon>
        <taxon>Pentapetalae</taxon>
        <taxon>rosids</taxon>
        <taxon>Vitales</taxon>
        <taxon>Vitaceae</taxon>
        <taxon>Viteae</taxon>
        <taxon>Vitis</taxon>
    </lineage>
</organism>
<feature type="region of interest" description="Disordered" evidence="2">
    <location>
        <begin position="595"/>
        <end position="618"/>
    </location>
</feature>
<sequence length="890" mass="99397">MWIEIKTKEVLSNLDSQEVFGGEMGCSLSRLLVLKSLYSWARVLLLGPILVEERKMQLEGGGQRRLGEAHGGFVAVDMDTEENERKGGHVKHGARREETCWRGGASVRCRAWPLCAHLWVVSYFKQGQKPLRGFGSSKGCLGGPGLLSLPLGRPKDLTSTPLENMGKKVRVLGVDEALMDEATDFEGRPSSFPYSLPYTPVGLPFCGSAIARLSKVESSLCSGSQPLRMLLQDGRLLDLMGSAEKGILGRDLAFSSFLGMHVAGFKKEITSLLGKMEARKECGVKISGGKRKAFSSSRVEREISKLECSVNYSSSPFLVKGKRRSNGNVELESKRRRSAQARISFDPNAWQQMRENYEAIILEDNAFSEQHEIEYALWQLHYRRIEELRAHFSAALASSASNTSQSLKGSARPDRIGKIRAQFKTFLSEATGFYHDLMLKIRAKYGLPLGYFSEDKDNQIVMSKDGNKSADIKKGMISCHRCLIYLGDLARYKGLYGDGDSKARDYAAASSYYMEASSLWPSSGNPHHQLAILASYSGDELVTVYRYFRSLAVDNPFSTARENLTIAFEKNRQSYSQLLGDAKASSVIAPVRMNGKGRGKAEARTPLKNNKKEVSSVKERASSVRETFKAFRIRFVRLNGILFTRTSLETFEEVYSMAKGNLLELLSSGPEEEHNFGSGAAENRLMTVRLIAILIFAVHNVNRETENQSYAEILQRSLPIAWCACVLEWLACHPDIAVGNEVEEKQATARTFFWNHCISFLNNLLSSGFTSSNEDQDEICFFNMSKYEEGETANRLALWEDFELRGFLPLLPAQLILDYSRKQSFGSDGGNKDKNARVERIIAAGKSLINIVRIGQQGIYFDPKLKKFSIGVDPQMANDFAFSVLLKYLQ</sequence>
<evidence type="ECO:0000313" key="6">
    <source>
        <dbReference type="Proteomes" id="UP000288805"/>
    </source>
</evidence>
<dbReference type="InterPro" id="IPR019458">
    <property type="entry name" value="Est1-like_N"/>
</dbReference>
<evidence type="ECO:0000256" key="1">
    <source>
        <dbReference type="ARBA" id="ARBA00022737"/>
    </source>
</evidence>
<evidence type="ECO:0000313" key="5">
    <source>
        <dbReference type="EMBL" id="RVW35927.1"/>
    </source>
</evidence>
<evidence type="ECO:0000259" key="3">
    <source>
        <dbReference type="Pfam" id="PF10373"/>
    </source>
</evidence>
<comment type="caution">
    <text evidence="5">The sequence shown here is derived from an EMBL/GenBank/DDBJ whole genome shotgun (WGS) entry which is preliminary data.</text>
</comment>
<gene>
    <name evidence="5" type="primary">SMG7_4</name>
    <name evidence="5" type="ORF">CK203_090581</name>
</gene>
<feature type="domain" description="DNA/RNA-binding" evidence="3">
    <location>
        <begin position="726"/>
        <end position="812"/>
    </location>
</feature>
<dbReference type="Gene3D" id="1.25.40.10">
    <property type="entry name" value="Tetratricopeptide repeat domain"/>
    <property type="match status" value="1"/>
</dbReference>
<dbReference type="PANTHER" id="PTHR15696">
    <property type="entry name" value="SMG-7 SUPPRESSOR WITH MORPHOLOGICAL EFFECT ON GENITALIA PROTEIN 7"/>
    <property type="match status" value="1"/>
</dbReference>
<dbReference type="PANTHER" id="PTHR15696:SF25">
    <property type="entry name" value="OS08G0305300 PROTEIN"/>
    <property type="match status" value="1"/>
</dbReference>
<dbReference type="InterPro" id="IPR011990">
    <property type="entry name" value="TPR-like_helical_dom_sf"/>
</dbReference>
<evidence type="ECO:0000256" key="2">
    <source>
        <dbReference type="SAM" id="MobiDB-lite"/>
    </source>
</evidence>
<dbReference type="Proteomes" id="UP000288805">
    <property type="component" value="Unassembled WGS sequence"/>
</dbReference>
<dbReference type="InterPro" id="IPR018834">
    <property type="entry name" value="DNA/RNA-bd_Est1-type"/>
</dbReference>
<dbReference type="Pfam" id="PF10373">
    <property type="entry name" value="EST1_DNA_bind"/>
    <property type="match status" value="2"/>
</dbReference>
<dbReference type="Pfam" id="PF10374">
    <property type="entry name" value="EST1"/>
    <property type="match status" value="1"/>
</dbReference>
<feature type="compositionally biased region" description="Basic and acidic residues" evidence="2">
    <location>
        <begin position="599"/>
        <end position="618"/>
    </location>
</feature>
<accession>A0A438DKE1</accession>
<dbReference type="InterPro" id="IPR045153">
    <property type="entry name" value="Est1/Ebs1-like"/>
</dbReference>
<dbReference type="AlphaFoldDB" id="A0A438DKE1"/>
<feature type="domain" description="DNA/RNA-binding" evidence="3">
    <location>
        <begin position="509"/>
        <end position="713"/>
    </location>
</feature>
<keyword evidence="1" id="KW-0677">Repeat</keyword>